<gene>
    <name evidence="2" type="ORF">DXN04_07260</name>
</gene>
<reference evidence="2 3" key="1">
    <citation type="submission" date="2018-08" db="EMBL/GenBank/DDBJ databases">
        <title>Chitinophaga sp. K20C18050901, a novel bacterium isolated from forest soil.</title>
        <authorList>
            <person name="Wang C."/>
        </authorList>
    </citation>
    <scope>NUCLEOTIDE SEQUENCE [LARGE SCALE GENOMIC DNA]</scope>
    <source>
        <strain evidence="2 3">K20C18050901</strain>
    </source>
</reference>
<dbReference type="AlphaFoldDB" id="A0A3E1P506"/>
<dbReference type="Pfam" id="PF04264">
    <property type="entry name" value="YceI"/>
    <property type="match status" value="1"/>
</dbReference>
<dbReference type="PANTHER" id="PTHR34406:SF1">
    <property type="entry name" value="PROTEIN YCEI"/>
    <property type="match status" value="1"/>
</dbReference>
<dbReference type="InterPro" id="IPR007372">
    <property type="entry name" value="Lipid/polyisoprenoid-bd_YceI"/>
</dbReference>
<dbReference type="Gene3D" id="2.40.128.110">
    <property type="entry name" value="Lipid/polyisoprenoid-binding, YceI-like"/>
    <property type="match status" value="1"/>
</dbReference>
<dbReference type="SMART" id="SM00867">
    <property type="entry name" value="YceI"/>
    <property type="match status" value="1"/>
</dbReference>
<evidence type="ECO:0000313" key="2">
    <source>
        <dbReference type="EMBL" id="RFM35184.1"/>
    </source>
</evidence>
<dbReference type="EMBL" id="QTJV01000002">
    <property type="protein sequence ID" value="RFM35184.1"/>
    <property type="molecule type" value="Genomic_DNA"/>
</dbReference>
<dbReference type="PANTHER" id="PTHR34406">
    <property type="entry name" value="PROTEIN YCEI"/>
    <property type="match status" value="1"/>
</dbReference>
<dbReference type="Proteomes" id="UP000261174">
    <property type="component" value="Unassembled WGS sequence"/>
</dbReference>
<sequence length="168" mass="18452">MTQWNIDPGHSQIGFKVKHLGIANVSGYFRKFSGTVLTDNDQFDNATVSFTLEVASIDTNNTERDGHLSSPVFFDAAQFPTISFNGVLNNETLKGELTILNNTRPVSLQVEHTGSGVGRFNDHRAGFEISGKINRKDFGLSFHLLNEAGNLIVGDEVKLSGEIELIRV</sequence>
<comment type="caution">
    <text evidence="2">The sequence shown here is derived from an EMBL/GenBank/DDBJ whole genome shotgun (WGS) entry which is preliminary data.</text>
</comment>
<dbReference type="InterPro" id="IPR036761">
    <property type="entry name" value="TTHA0802/YceI-like_sf"/>
</dbReference>
<organism evidence="2 3">
    <name type="scientific">Chitinophaga silvisoli</name>
    <dbReference type="NCBI Taxonomy" id="2291814"/>
    <lineage>
        <taxon>Bacteria</taxon>
        <taxon>Pseudomonadati</taxon>
        <taxon>Bacteroidota</taxon>
        <taxon>Chitinophagia</taxon>
        <taxon>Chitinophagales</taxon>
        <taxon>Chitinophagaceae</taxon>
        <taxon>Chitinophaga</taxon>
    </lineage>
</organism>
<dbReference type="SUPFAM" id="SSF101874">
    <property type="entry name" value="YceI-like"/>
    <property type="match status" value="1"/>
</dbReference>
<keyword evidence="3" id="KW-1185">Reference proteome</keyword>
<proteinExistence type="predicted"/>
<evidence type="ECO:0000259" key="1">
    <source>
        <dbReference type="SMART" id="SM00867"/>
    </source>
</evidence>
<dbReference type="RefSeq" id="WP_116852666.1">
    <property type="nucleotide sequence ID" value="NZ_QTJV01000002.1"/>
</dbReference>
<name>A0A3E1P506_9BACT</name>
<feature type="domain" description="Lipid/polyisoprenoid-binding YceI-like" evidence="1">
    <location>
        <begin position="3"/>
        <end position="166"/>
    </location>
</feature>
<evidence type="ECO:0000313" key="3">
    <source>
        <dbReference type="Proteomes" id="UP000261174"/>
    </source>
</evidence>
<accession>A0A3E1P506</accession>
<dbReference type="OrthoDB" id="9811006at2"/>
<protein>
    <submittedName>
        <fullName evidence="2">Polyisoprenoid-binding protein</fullName>
    </submittedName>
</protein>